<evidence type="ECO:0000313" key="3">
    <source>
        <dbReference type="Proteomes" id="UP000636479"/>
    </source>
</evidence>
<reference evidence="2" key="1">
    <citation type="submission" date="2020-05" db="EMBL/GenBank/DDBJ databases">
        <title>Mycena genomes resolve the evolution of fungal bioluminescence.</title>
        <authorList>
            <person name="Tsai I.J."/>
        </authorList>
    </citation>
    <scope>NUCLEOTIDE SEQUENCE</scope>
    <source>
        <strain evidence="2">171206Taipei</strain>
    </source>
</reference>
<gene>
    <name evidence="2" type="ORF">MIND_00429100</name>
</gene>
<evidence type="ECO:0000256" key="1">
    <source>
        <dbReference type="SAM" id="Coils"/>
    </source>
</evidence>
<accession>A0A8H6SVY7</accession>
<sequence>MSSSRPTTSHLGTVHWRKVLRASVARHHRLSRPNRTIMLKEYTYPRSSSLFYFYRALGLLRDLPTPSHFAVNTIPTVLFESPPSRLRTGSIDEFKLGSSNIGNTGDRSKCRRPAIQGSPISIQATTWATPQQVVTRLDTSVSRVGTSPNFKDLELEPIPSAAHRVQNYRASLIQIQDEYMSFKEQLAAQRAALMKDAADLRKTLQDQHQQVAQERSKRLKTSAAHAMIVKRRIEVLQRRLAKRRVIEELEACDITLQHLNSLIVEGAENDMTRTERRNSRGYRDTTLVRMLRFRPAGQHRDSESPDVRIAYSQARQRLTDDQWAFADALLKKKNALSEVRDVIQRPRLGLAAYKAGMTSMFPQFSQQYEAIIAEKGPRKRNRCLLAEEYSPDSVASLEEDMGLMNGLLKTLCA</sequence>
<feature type="coiled-coil region" evidence="1">
    <location>
        <begin position="183"/>
        <end position="217"/>
    </location>
</feature>
<dbReference type="EMBL" id="JACAZF010000004">
    <property type="protein sequence ID" value="KAF7306379.1"/>
    <property type="molecule type" value="Genomic_DNA"/>
</dbReference>
<dbReference type="Proteomes" id="UP000636479">
    <property type="component" value="Unassembled WGS sequence"/>
</dbReference>
<name>A0A8H6SVY7_9AGAR</name>
<dbReference type="GeneID" id="59343622"/>
<proteinExistence type="predicted"/>
<keyword evidence="3" id="KW-1185">Reference proteome</keyword>
<organism evidence="2 3">
    <name type="scientific">Mycena indigotica</name>
    <dbReference type="NCBI Taxonomy" id="2126181"/>
    <lineage>
        <taxon>Eukaryota</taxon>
        <taxon>Fungi</taxon>
        <taxon>Dikarya</taxon>
        <taxon>Basidiomycota</taxon>
        <taxon>Agaricomycotina</taxon>
        <taxon>Agaricomycetes</taxon>
        <taxon>Agaricomycetidae</taxon>
        <taxon>Agaricales</taxon>
        <taxon>Marasmiineae</taxon>
        <taxon>Mycenaceae</taxon>
        <taxon>Mycena</taxon>
    </lineage>
</organism>
<evidence type="ECO:0000313" key="2">
    <source>
        <dbReference type="EMBL" id="KAF7306379.1"/>
    </source>
</evidence>
<protein>
    <submittedName>
        <fullName evidence="2">Uncharacterized protein</fullName>
    </submittedName>
</protein>
<dbReference type="RefSeq" id="XP_037221398.1">
    <property type="nucleotide sequence ID" value="XM_037361106.1"/>
</dbReference>
<comment type="caution">
    <text evidence="2">The sequence shown here is derived from an EMBL/GenBank/DDBJ whole genome shotgun (WGS) entry which is preliminary data.</text>
</comment>
<dbReference type="AlphaFoldDB" id="A0A8H6SVY7"/>
<keyword evidence="1" id="KW-0175">Coiled coil</keyword>